<organismHost>
    <name type="scientific">Heterosigma akashiwo</name>
    <name type="common">Chromophytic alga</name>
    <name type="synonym">Heterosigma carterae</name>
    <dbReference type="NCBI Taxonomy" id="2829"/>
</organismHost>
<sequence length="155" mass="18085">MNNLNDEKDIIISRPIEPFSENYPHYIENEKYRISPLIKKVYIRDKFILCRNIIISILILILTVFLITTSIKINQDMKLRYISLFFNTLYIFISIYIGYTINQPLLFPVIIVVIPTISILTTISSLSSDNLIKVQLGKMMRFYPSNNAMQQTTAL</sequence>
<dbReference type="KEGG" id="vg:37618453"/>
<dbReference type="RefSeq" id="YP_009507469.1">
    <property type="nucleotide sequence ID" value="NC_038553.1"/>
</dbReference>
<proteinExistence type="predicted"/>
<gene>
    <name evidence="1" type="primary">HaV53_ORF72</name>
</gene>
<dbReference type="EMBL" id="KX008963">
    <property type="protein sequence ID" value="AOM63403.1"/>
    <property type="molecule type" value="Genomic_DNA"/>
</dbReference>
<keyword evidence="2" id="KW-1185">Reference proteome</keyword>
<reference evidence="1 2" key="1">
    <citation type="submission" date="2016-03" db="EMBL/GenBank/DDBJ databases">
        <title>Genome sequences of a Phycodnavirus, Heterosigma akashiwo virus strain 53.</title>
        <authorList>
            <person name="Ueki S."/>
            <person name="Ogura Y."/>
            <person name="Hayashi T."/>
        </authorList>
    </citation>
    <scope>NUCLEOTIDE SEQUENCE [LARGE SCALE GENOMIC DNA]</scope>
    <source>
        <strain evidence="1">HaV53</strain>
    </source>
</reference>
<name>A0A1C9C546_HAV01</name>
<organism evidence="1 2">
    <name type="scientific">Heterosigma akashiwo virus 01</name>
    <name type="common">HaV01</name>
    <dbReference type="NCBI Taxonomy" id="97195"/>
    <lineage>
        <taxon>Viruses</taxon>
        <taxon>Varidnaviria</taxon>
        <taxon>Bamfordvirae</taxon>
        <taxon>Nucleocytoviricota</taxon>
        <taxon>Megaviricetes</taxon>
        <taxon>Algavirales</taxon>
        <taxon>Phycodnaviridae</taxon>
        <taxon>Raphidovirus</taxon>
        <taxon>Raphidovirus japonicum</taxon>
    </lineage>
</organism>
<accession>A0A1C9C546</accession>
<evidence type="ECO:0000313" key="2">
    <source>
        <dbReference type="Proteomes" id="UP000232488"/>
    </source>
</evidence>
<dbReference type="GeneID" id="37618453"/>
<evidence type="ECO:0000313" key="1">
    <source>
        <dbReference type="EMBL" id="AOM63403.1"/>
    </source>
</evidence>
<dbReference type="Proteomes" id="UP000232488">
    <property type="component" value="Segment"/>
</dbReference>
<protein>
    <submittedName>
        <fullName evidence="1">Uncharacterized protein</fullName>
    </submittedName>
</protein>